<dbReference type="EMBL" id="AZRV01000011">
    <property type="protein sequence ID" value="RKO63156.1"/>
    <property type="molecule type" value="Genomic_DNA"/>
</dbReference>
<sequence>MALAGRKAGQPVAAAGRRNGEKAGPVRPGPSAFLDVLPGLPVRKGPDRVRRFCGLVRDPAGFTRMGKAGSSLCKVNGKIRRGKRRTEGGCGQAAPSLGKALRYGIIAVKGVRKVGSTLREGLHSGFKTTWILGKVIFPVTLIVTLLQSTPVLPWLMDLLSPVMGLFGLPGEAAIPLVLGNVLNLYAGIGAILSLPLSVKEVFILAVMLSFSHNLFIESGVAAKSGVKLWLIVLVRLGLAVGSAAAIHLLWKGGGEEARYGLVAGAGNAEGSALWEGIKRGFFGVVQTAVIVIPLMVAIQIMKDKRWLDVFSKKMAPVTRFLGLGENTALALTAGLIFGMAYGAGVLLRSIREEGVSRRDASVVFIFLAACHAVIEDTLVFAPLGIPVLPLFLLRLSAAVLLTVAVSQCWKDVSQTGRKDWSHDYRSPL</sequence>
<feature type="transmembrane region" description="Helical" evidence="2">
    <location>
        <begin position="131"/>
        <end position="152"/>
    </location>
</feature>
<keyword evidence="2" id="KW-1133">Transmembrane helix</keyword>
<feature type="transmembrane region" description="Helical" evidence="2">
    <location>
        <begin position="362"/>
        <end position="385"/>
    </location>
</feature>
<dbReference type="Proteomes" id="UP000286235">
    <property type="component" value="Unassembled WGS sequence"/>
</dbReference>
<feature type="transmembrane region" description="Helical" evidence="2">
    <location>
        <begin position="328"/>
        <end position="350"/>
    </location>
</feature>
<feature type="transmembrane region" description="Helical" evidence="2">
    <location>
        <begin position="228"/>
        <end position="250"/>
    </location>
</feature>
<feature type="transmembrane region" description="Helical" evidence="2">
    <location>
        <begin position="172"/>
        <end position="194"/>
    </location>
</feature>
<keyword evidence="2" id="KW-0812">Transmembrane</keyword>
<gene>
    <name evidence="4" type="ORF">Cdeb_00245</name>
</gene>
<evidence type="ECO:0000256" key="2">
    <source>
        <dbReference type="SAM" id="Phobius"/>
    </source>
</evidence>
<organism evidence="4 5">
    <name type="scientific">Caldibacillus debilis GB1</name>
    <dbReference type="NCBI Taxonomy" id="1339248"/>
    <lineage>
        <taxon>Bacteria</taxon>
        <taxon>Bacillati</taxon>
        <taxon>Bacillota</taxon>
        <taxon>Bacilli</taxon>
        <taxon>Bacillales</taxon>
        <taxon>Bacillaceae</taxon>
        <taxon>Caldibacillus</taxon>
    </lineage>
</organism>
<evidence type="ECO:0000259" key="3">
    <source>
        <dbReference type="Pfam" id="PF07670"/>
    </source>
</evidence>
<comment type="caution">
    <text evidence="4">The sequence shown here is derived from an EMBL/GenBank/DDBJ whole genome shotgun (WGS) entry which is preliminary data.</text>
</comment>
<name>A0A420VHZ6_9BACI</name>
<dbReference type="InterPro" id="IPR011642">
    <property type="entry name" value="Gate_dom"/>
</dbReference>
<accession>A0A420VHZ6</accession>
<feature type="transmembrane region" description="Helical" evidence="2">
    <location>
        <begin position="281"/>
        <end position="301"/>
    </location>
</feature>
<feature type="domain" description="Nucleoside transporter/FeoB GTPase Gate" evidence="3">
    <location>
        <begin position="130"/>
        <end position="212"/>
    </location>
</feature>
<keyword evidence="5" id="KW-1185">Reference proteome</keyword>
<evidence type="ECO:0000313" key="4">
    <source>
        <dbReference type="EMBL" id="RKO63156.1"/>
    </source>
</evidence>
<protein>
    <submittedName>
        <fullName evidence="4">Fe2+ transport system protein B</fullName>
    </submittedName>
</protein>
<proteinExistence type="predicted"/>
<dbReference type="AlphaFoldDB" id="A0A420VHZ6"/>
<feature type="transmembrane region" description="Helical" evidence="2">
    <location>
        <begin position="391"/>
        <end position="409"/>
    </location>
</feature>
<feature type="domain" description="Nucleoside transporter/FeoB GTPase Gate" evidence="3">
    <location>
        <begin position="285"/>
        <end position="374"/>
    </location>
</feature>
<keyword evidence="2" id="KW-0472">Membrane</keyword>
<evidence type="ECO:0000256" key="1">
    <source>
        <dbReference type="SAM" id="MobiDB-lite"/>
    </source>
</evidence>
<feature type="region of interest" description="Disordered" evidence="1">
    <location>
        <begin position="1"/>
        <end position="30"/>
    </location>
</feature>
<evidence type="ECO:0000313" key="5">
    <source>
        <dbReference type="Proteomes" id="UP000286235"/>
    </source>
</evidence>
<reference evidence="4 5" key="1">
    <citation type="submission" date="2013-12" db="EMBL/GenBank/DDBJ databases">
        <title>Genome and proteome characterization of Caldibacillus debilis GB1 derived from a cellulolytic aero-tolerant co-culture.</title>
        <authorList>
            <person name="Wushke S.T."/>
            <person name="Zhang X."/>
            <person name="Fristensky B."/>
            <person name="Wilkins J.A."/>
            <person name="Levin D.B."/>
            <person name="Sparling R."/>
        </authorList>
    </citation>
    <scope>NUCLEOTIDE SEQUENCE [LARGE SCALE GENOMIC DNA]</scope>
    <source>
        <strain evidence="4 5">GB1</strain>
    </source>
</reference>
<feature type="transmembrane region" description="Helical" evidence="2">
    <location>
        <begin position="201"/>
        <end position="222"/>
    </location>
</feature>
<dbReference type="Pfam" id="PF07670">
    <property type="entry name" value="Gate"/>
    <property type="match status" value="2"/>
</dbReference>